<keyword evidence="3 6" id="KW-0547">Nucleotide-binding</keyword>
<evidence type="ECO:0000313" key="10">
    <source>
        <dbReference type="Proteomes" id="UP000177960"/>
    </source>
</evidence>
<keyword evidence="4 6" id="KW-0067">ATP-binding</keyword>
<dbReference type="InterPro" id="IPR023192">
    <property type="entry name" value="TGS-like_dom_sf"/>
</dbReference>
<dbReference type="CDD" id="cd01900">
    <property type="entry name" value="YchF"/>
    <property type="match status" value="1"/>
</dbReference>
<protein>
    <recommendedName>
        <fullName evidence="6">Ribosome-binding ATPase YchF</fullName>
    </recommendedName>
</protein>
<dbReference type="PIRSF" id="PIRSF006641">
    <property type="entry name" value="CHP00092"/>
    <property type="match status" value="1"/>
</dbReference>
<keyword evidence="2" id="KW-0479">Metal-binding</keyword>
<evidence type="ECO:0000256" key="4">
    <source>
        <dbReference type="ARBA" id="ARBA00022840"/>
    </source>
</evidence>
<accession>A0A1G1ZIH1</accession>
<dbReference type="InterPro" id="IPR012675">
    <property type="entry name" value="Beta-grasp_dom_sf"/>
</dbReference>
<dbReference type="FunFam" id="3.10.20.30:FF:000001">
    <property type="entry name" value="Ribosome-binding ATPase YchF"/>
    <property type="match status" value="1"/>
</dbReference>
<dbReference type="Proteomes" id="UP000177960">
    <property type="component" value="Unassembled WGS sequence"/>
</dbReference>
<evidence type="ECO:0000256" key="1">
    <source>
        <dbReference type="ARBA" id="ARBA00001946"/>
    </source>
</evidence>
<dbReference type="Pfam" id="PF06071">
    <property type="entry name" value="YchF-GTPase_C"/>
    <property type="match status" value="1"/>
</dbReference>
<feature type="binding site" evidence="6">
    <location>
        <begin position="12"/>
        <end position="17"/>
    </location>
    <ligand>
        <name>ATP</name>
        <dbReference type="ChEBI" id="CHEBI:30616"/>
    </ligand>
</feature>
<dbReference type="InterPro" id="IPR004396">
    <property type="entry name" value="ATPase_YchF/OLA1"/>
</dbReference>
<sequence length="349" mass="38531">MKLSIGIVGLPNVGKSTLFKALTKNDILIANYPFATIDPNVGVVAVPDERLDKLYEMSSPKPASAQGFGRARKIPAVVEFYDIAGLVKGANKGEGLGNQFLNHIKETQAIAEVLRCFPSGEIIHVENSVDPIRDMEIINTELALKDLETIEKAWKKVEGEARTGNKEAQKDLEALKEAKATLEKGELLSSASYSLIRTNKRIAELNLLTAKPQIYLLNGKLEDIPQNLIEKIKSLGADYVIVDLTNPLTDSELNRLIQKAYEILGLISFLTTGEDETRAWTIKQGTKAPQAAGVIHTDFEKKFIRAEVINWQKLLEANSWVAAKQKGAMRLEGKDYVVQDGDVVEIRHG</sequence>
<dbReference type="PROSITE" id="PS51710">
    <property type="entry name" value="G_OBG"/>
    <property type="match status" value="1"/>
</dbReference>
<dbReference type="Gene3D" id="3.10.20.30">
    <property type="match status" value="2"/>
</dbReference>
<comment type="caution">
    <text evidence="9">The sequence shown here is derived from an EMBL/GenBank/DDBJ whole genome shotgun (WGS) entry which is preliminary data.</text>
</comment>
<dbReference type="FunFam" id="1.10.150.300:FF:000001">
    <property type="entry name" value="Ribosome-binding ATPase YchF"/>
    <property type="match status" value="1"/>
</dbReference>
<dbReference type="CDD" id="cd04867">
    <property type="entry name" value="TGS_YchF_OLA1"/>
    <property type="match status" value="1"/>
</dbReference>
<gene>
    <name evidence="6" type="primary">ychF</name>
    <name evidence="9" type="ORF">A3B92_02715</name>
</gene>
<evidence type="ECO:0000259" key="8">
    <source>
        <dbReference type="PROSITE" id="PS51880"/>
    </source>
</evidence>
<dbReference type="STRING" id="1798404.A3B92_02715"/>
<dbReference type="PANTHER" id="PTHR23305">
    <property type="entry name" value="OBG GTPASE FAMILY"/>
    <property type="match status" value="1"/>
</dbReference>
<dbReference type="InterPro" id="IPR006073">
    <property type="entry name" value="GTP-bd"/>
</dbReference>
<reference evidence="9 10" key="1">
    <citation type="journal article" date="2016" name="Nat. Commun.">
        <title>Thousands of microbial genomes shed light on interconnected biogeochemical processes in an aquifer system.</title>
        <authorList>
            <person name="Anantharaman K."/>
            <person name="Brown C.T."/>
            <person name="Hug L.A."/>
            <person name="Sharon I."/>
            <person name="Castelle C.J."/>
            <person name="Probst A.J."/>
            <person name="Thomas B.C."/>
            <person name="Singh A."/>
            <person name="Wilkins M.J."/>
            <person name="Karaoz U."/>
            <person name="Brodie E.L."/>
            <person name="Williams K.H."/>
            <person name="Hubbard S.S."/>
            <person name="Banfield J.F."/>
        </authorList>
    </citation>
    <scope>NUCLEOTIDE SEQUENCE [LARGE SCALE GENOMIC DNA]</scope>
</reference>
<keyword evidence="5" id="KW-0460">Magnesium</keyword>
<dbReference type="InterPro" id="IPR027417">
    <property type="entry name" value="P-loop_NTPase"/>
</dbReference>
<dbReference type="InterPro" id="IPR012676">
    <property type="entry name" value="TGS-like"/>
</dbReference>
<feature type="domain" description="OBG-type G" evidence="7">
    <location>
        <begin position="3"/>
        <end position="265"/>
    </location>
</feature>
<evidence type="ECO:0000256" key="2">
    <source>
        <dbReference type="ARBA" id="ARBA00022723"/>
    </source>
</evidence>
<organism evidence="9 10">
    <name type="scientific">Candidatus Harrisonbacteria bacterium RIFCSPHIGHO2_02_FULL_42_16</name>
    <dbReference type="NCBI Taxonomy" id="1798404"/>
    <lineage>
        <taxon>Bacteria</taxon>
        <taxon>Candidatus Harrisoniibacteriota</taxon>
    </lineage>
</organism>
<dbReference type="GO" id="GO:0005525">
    <property type="term" value="F:GTP binding"/>
    <property type="evidence" value="ECO:0007669"/>
    <property type="project" value="InterPro"/>
</dbReference>
<comment type="cofactor">
    <cofactor evidence="1">
        <name>Mg(2+)</name>
        <dbReference type="ChEBI" id="CHEBI:18420"/>
    </cofactor>
</comment>
<dbReference type="GO" id="GO:0005524">
    <property type="term" value="F:ATP binding"/>
    <property type="evidence" value="ECO:0007669"/>
    <property type="project" value="UniProtKB-UniRule"/>
</dbReference>
<dbReference type="InterPro" id="IPR041706">
    <property type="entry name" value="YchF_N"/>
</dbReference>
<dbReference type="Gene3D" id="1.10.150.300">
    <property type="entry name" value="TGS-like domain"/>
    <property type="match status" value="1"/>
</dbReference>
<evidence type="ECO:0000259" key="7">
    <source>
        <dbReference type="PROSITE" id="PS51710"/>
    </source>
</evidence>
<evidence type="ECO:0000256" key="6">
    <source>
        <dbReference type="HAMAP-Rule" id="MF_00944"/>
    </source>
</evidence>
<dbReference type="InterPro" id="IPR004095">
    <property type="entry name" value="TGS"/>
</dbReference>
<dbReference type="InterPro" id="IPR031167">
    <property type="entry name" value="G_OBG"/>
</dbReference>
<dbReference type="GO" id="GO:0043023">
    <property type="term" value="F:ribosomal large subunit binding"/>
    <property type="evidence" value="ECO:0007669"/>
    <property type="project" value="UniProtKB-UniRule"/>
</dbReference>
<proteinExistence type="inferred from homology"/>
<dbReference type="AlphaFoldDB" id="A0A1G1ZIH1"/>
<dbReference type="PRINTS" id="PR00326">
    <property type="entry name" value="GTP1OBG"/>
</dbReference>
<evidence type="ECO:0000256" key="5">
    <source>
        <dbReference type="ARBA" id="ARBA00022842"/>
    </source>
</evidence>
<feature type="domain" description="TGS" evidence="8">
    <location>
        <begin position="265"/>
        <end position="348"/>
    </location>
</feature>
<comment type="similarity">
    <text evidence="6">Belongs to the TRAFAC class OBG-HflX-like GTPase superfamily. OBG GTPase family. YchF/OLA1 subfamily.</text>
</comment>
<evidence type="ECO:0000256" key="3">
    <source>
        <dbReference type="ARBA" id="ARBA00022741"/>
    </source>
</evidence>
<evidence type="ECO:0000313" key="9">
    <source>
        <dbReference type="EMBL" id="OGY64418.1"/>
    </source>
</evidence>
<dbReference type="PROSITE" id="PS51880">
    <property type="entry name" value="TGS"/>
    <property type="match status" value="1"/>
</dbReference>
<dbReference type="Gene3D" id="3.40.50.300">
    <property type="entry name" value="P-loop containing nucleotide triphosphate hydrolases"/>
    <property type="match status" value="2"/>
</dbReference>
<name>A0A1G1ZIH1_9BACT</name>
<dbReference type="SUPFAM" id="SSF81271">
    <property type="entry name" value="TGS-like"/>
    <property type="match status" value="1"/>
</dbReference>
<dbReference type="Pfam" id="PF01926">
    <property type="entry name" value="MMR_HSR1"/>
    <property type="match status" value="1"/>
</dbReference>
<dbReference type="HAMAP" id="MF_00944">
    <property type="entry name" value="YchF_OLA1_ATPase"/>
    <property type="match status" value="1"/>
</dbReference>
<dbReference type="GO" id="GO:0046872">
    <property type="term" value="F:metal ion binding"/>
    <property type="evidence" value="ECO:0007669"/>
    <property type="project" value="UniProtKB-KW"/>
</dbReference>
<dbReference type="GO" id="GO:0016887">
    <property type="term" value="F:ATP hydrolysis activity"/>
    <property type="evidence" value="ECO:0007669"/>
    <property type="project" value="UniProtKB-UniRule"/>
</dbReference>
<dbReference type="InterPro" id="IPR013029">
    <property type="entry name" value="YchF_C"/>
</dbReference>
<comment type="function">
    <text evidence="6">ATPase that binds to both the 70S ribosome and the 50S ribosomal subunit in a nucleotide-independent manner.</text>
</comment>
<dbReference type="SUPFAM" id="SSF52540">
    <property type="entry name" value="P-loop containing nucleoside triphosphate hydrolases"/>
    <property type="match status" value="1"/>
</dbReference>
<dbReference type="GO" id="GO:0005737">
    <property type="term" value="C:cytoplasm"/>
    <property type="evidence" value="ECO:0007669"/>
    <property type="project" value="TreeGrafter"/>
</dbReference>
<dbReference type="PANTHER" id="PTHR23305:SF18">
    <property type="entry name" value="OBG-TYPE G DOMAIN-CONTAINING PROTEIN"/>
    <property type="match status" value="1"/>
</dbReference>
<dbReference type="EMBL" id="MHJG01000003">
    <property type="protein sequence ID" value="OGY64418.1"/>
    <property type="molecule type" value="Genomic_DNA"/>
</dbReference>